<evidence type="ECO:0000256" key="9">
    <source>
        <dbReference type="ARBA" id="ARBA00023069"/>
    </source>
</evidence>
<evidence type="ECO:0000256" key="2">
    <source>
        <dbReference type="ARBA" id="ARBA00004245"/>
    </source>
</evidence>
<evidence type="ECO:0000256" key="8">
    <source>
        <dbReference type="ARBA" id="ARBA00023054"/>
    </source>
</evidence>
<dbReference type="GO" id="GO:0005874">
    <property type="term" value="C:microtubule"/>
    <property type="evidence" value="ECO:0007669"/>
    <property type="project" value="UniProtKB-KW"/>
</dbReference>
<keyword evidence="11" id="KW-0966">Cell projection</keyword>
<keyword evidence="10" id="KW-0206">Cytoskeleton</keyword>
<feature type="compositionally biased region" description="Low complexity" evidence="14">
    <location>
        <begin position="8"/>
        <end position="17"/>
    </location>
</feature>
<evidence type="ECO:0000256" key="6">
    <source>
        <dbReference type="ARBA" id="ARBA00022701"/>
    </source>
</evidence>
<comment type="caution">
    <text evidence="16">The sequence shown here is derived from an EMBL/GenBank/DDBJ whole genome shotgun (WGS) entry which is preliminary data.</text>
</comment>
<reference evidence="16" key="1">
    <citation type="submission" date="2021-11" db="EMBL/GenBank/DDBJ databases">
        <authorList>
            <person name="Schell T."/>
        </authorList>
    </citation>
    <scope>NUCLEOTIDE SEQUENCE</scope>
    <source>
        <strain evidence="16">M5</strain>
    </source>
</reference>
<evidence type="ECO:0000256" key="14">
    <source>
        <dbReference type="SAM" id="MobiDB-lite"/>
    </source>
</evidence>
<keyword evidence="6" id="KW-0493">Microtubule</keyword>
<keyword evidence="5" id="KW-0963">Cytoplasm</keyword>
<dbReference type="InterPro" id="IPR039308">
    <property type="entry name" value="GAS8"/>
</dbReference>
<keyword evidence="7" id="KW-0282">Flagellum</keyword>
<dbReference type="PANTHER" id="PTHR31543:SF0">
    <property type="entry name" value="DYNEIN REGULATORY COMPLEX SUBUNIT 4"/>
    <property type="match status" value="1"/>
</dbReference>
<evidence type="ECO:0000256" key="12">
    <source>
        <dbReference type="ARBA" id="ARBA00031568"/>
    </source>
</evidence>
<keyword evidence="9" id="KW-0969">Cilium</keyword>
<evidence type="ECO:0000256" key="3">
    <source>
        <dbReference type="ARBA" id="ARBA00009859"/>
    </source>
</evidence>
<evidence type="ECO:0000256" key="10">
    <source>
        <dbReference type="ARBA" id="ARBA00023212"/>
    </source>
</evidence>
<proteinExistence type="inferred from homology"/>
<gene>
    <name evidence="16" type="ORF">DGAL_LOCUS15059</name>
</gene>
<protein>
    <recommendedName>
        <fullName evidence="4">Dynein regulatory complex subunit 4</fullName>
    </recommendedName>
    <alternativeName>
        <fullName evidence="12">Growth arrest-specific protein 8</fullName>
    </alternativeName>
</protein>
<dbReference type="Proteomes" id="UP000789390">
    <property type="component" value="Unassembled WGS sequence"/>
</dbReference>
<feature type="coiled-coil region" evidence="13">
    <location>
        <begin position="159"/>
        <end position="219"/>
    </location>
</feature>
<accession>A0A8J2RYJ5</accession>
<feature type="compositionally biased region" description="Basic residues" evidence="14">
    <location>
        <begin position="19"/>
        <end position="29"/>
    </location>
</feature>
<evidence type="ECO:0000256" key="1">
    <source>
        <dbReference type="ARBA" id="ARBA00004230"/>
    </source>
</evidence>
<comment type="similarity">
    <text evidence="3">Belongs to the DRC4 family.</text>
</comment>
<feature type="domain" description="Growth arrest-specific protein 8" evidence="15">
    <location>
        <begin position="246"/>
        <end position="412"/>
    </location>
</feature>
<feature type="region of interest" description="Disordered" evidence="14">
    <location>
        <begin position="1"/>
        <end position="29"/>
    </location>
</feature>
<evidence type="ECO:0000313" key="17">
    <source>
        <dbReference type="Proteomes" id="UP000789390"/>
    </source>
</evidence>
<evidence type="ECO:0000256" key="7">
    <source>
        <dbReference type="ARBA" id="ARBA00022846"/>
    </source>
</evidence>
<keyword evidence="17" id="KW-1185">Reference proteome</keyword>
<evidence type="ECO:0000256" key="5">
    <source>
        <dbReference type="ARBA" id="ARBA00022490"/>
    </source>
</evidence>
<keyword evidence="8 13" id="KW-0175">Coiled coil</keyword>
<dbReference type="EMBL" id="CAKKLH010000314">
    <property type="protein sequence ID" value="CAH0111413.1"/>
    <property type="molecule type" value="Genomic_DNA"/>
</dbReference>
<dbReference type="GO" id="GO:0031514">
    <property type="term" value="C:motile cilium"/>
    <property type="evidence" value="ECO:0007669"/>
    <property type="project" value="UniProtKB-SubCell"/>
</dbReference>
<organism evidence="16 17">
    <name type="scientific">Daphnia galeata</name>
    <dbReference type="NCBI Taxonomy" id="27404"/>
    <lineage>
        <taxon>Eukaryota</taxon>
        <taxon>Metazoa</taxon>
        <taxon>Ecdysozoa</taxon>
        <taxon>Arthropoda</taxon>
        <taxon>Crustacea</taxon>
        <taxon>Branchiopoda</taxon>
        <taxon>Diplostraca</taxon>
        <taxon>Cladocera</taxon>
        <taxon>Anomopoda</taxon>
        <taxon>Daphniidae</taxon>
        <taxon>Daphnia</taxon>
    </lineage>
</organism>
<dbReference type="InterPro" id="IPR025593">
    <property type="entry name" value="GAS8_dom"/>
</dbReference>
<comment type="subcellular location">
    <subcellularLocation>
        <location evidence="1">Cell projection</location>
        <location evidence="1">Cilium</location>
        <location evidence="1">Flagellum</location>
    </subcellularLocation>
    <subcellularLocation>
        <location evidence="2">Cytoplasm</location>
        <location evidence="2">Cytoskeleton</location>
    </subcellularLocation>
</comment>
<evidence type="ECO:0000256" key="11">
    <source>
        <dbReference type="ARBA" id="ARBA00023273"/>
    </source>
</evidence>
<dbReference type="OrthoDB" id="275583at2759"/>
<dbReference type="PANTHER" id="PTHR31543">
    <property type="entry name" value="DYNEIN REGULATORY COMPLEX SUBUNIT 4"/>
    <property type="match status" value="1"/>
</dbReference>
<dbReference type="GO" id="GO:0031267">
    <property type="term" value="F:small GTPase binding"/>
    <property type="evidence" value="ECO:0007669"/>
    <property type="project" value="InterPro"/>
</dbReference>
<feature type="coiled-coil region" evidence="13">
    <location>
        <begin position="52"/>
        <end position="114"/>
    </location>
</feature>
<evidence type="ECO:0000256" key="13">
    <source>
        <dbReference type="SAM" id="Coils"/>
    </source>
</evidence>
<dbReference type="GO" id="GO:0005794">
    <property type="term" value="C:Golgi apparatus"/>
    <property type="evidence" value="ECO:0007669"/>
    <property type="project" value="TreeGrafter"/>
</dbReference>
<feature type="coiled-coil region" evidence="13">
    <location>
        <begin position="272"/>
        <end position="415"/>
    </location>
</feature>
<dbReference type="GO" id="GO:0008017">
    <property type="term" value="F:microtubule binding"/>
    <property type="evidence" value="ECO:0007669"/>
    <property type="project" value="InterPro"/>
</dbReference>
<dbReference type="AlphaFoldDB" id="A0A8J2RYJ5"/>
<sequence length="516" mass="59635">MVSKNEPKAAGAKTGKPAKGGKGKKTGKKNISHRSALLLVLLDGLPVSEMSRDQLLNHLTRLLDQLEKEREERNFFQLERDQIYGFWKVAKEEVEDTRARLRNKEKELDDAEEIRQKDIAVYKQQIKCLLHEHQTTLAESRNEQQTALEQAHLEHQGQEQILRLEQQRLKEEIRQLSLQQQLSVDKIKLEHSKKMSEMRKGLEHEARQLEIKFQNQTEAQRNELEKRRRSDLQDIDAKDQQHLAVLKTNHEQAIINLKNYFNDIILNNMTLITSMKEQLSEFRVKEERMEKQFHRTDREIKHLREKCEQLERTNKELQKDTQNWLHAKTSLQAAKGHAKTMSKQLEEAVWQREVAEQRLARAKTERDELEENFMAAILEVQQKANLKQLVLEKKLESLQETLKCKENALKQYNLNGPGLNGDCGTNASGETISSSLREGRKQTVVKMNFEAPHHEELPDKSFQSSNESLAAVDEKISIKSSSVKSVVGSLKSTSALLDINNDVCGTSTQRKLKTAH</sequence>
<dbReference type="Pfam" id="PF13851">
    <property type="entry name" value="GAS"/>
    <property type="match status" value="1"/>
</dbReference>
<evidence type="ECO:0000256" key="4">
    <source>
        <dbReference type="ARBA" id="ARBA00021301"/>
    </source>
</evidence>
<evidence type="ECO:0000259" key="15">
    <source>
        <dbReference type="Pfam" id="PF13851"/>
    </source>
</evidence>
<dbReference type="GO" id="GO:0048870">
    <property type="term" value="P:cell motility"/>
    <property type="evidence" value="ECO:0007669"/>
    <property type="project" value="InterPro"/>
</dbReference>
<name>A0A8J2RYJ5_9CRUS</name>
<evidence type="ECO:0000313" key="16">
    <source>
        <dbReference type="EMBL" id="CAH0111413.1"/>
    </source>
</evidence>